<reference evidence="2 3" key="1">
    <citation type="submission" date="2020-07" db="EMBL/GenBank/DDBJ databases">
        <title>Comparative genomics of pyrophilous fungi reveals a link between fire events and developmental genes.</title>
        <authorList>
            <consortium name="DOE Joint Genome Institute"/>
            <person name="Steindorff A.S."/>
            <person name="Carver A."/>
            <person name="Calhoun S."/>
            <person name="Stillman K."/>
            <person name="Liu H."/>
            <person name="Lipzen A."/>
            <person name="Pangilinan J."/>
            <person name="Labutti K."/>
            <person name="Bruns T.D."/>
            <person name="Grigoriev I.V."/>
        </authorList>
    </citation>
    <scope>NUCLEOTIDE SEQUENCE [LARGE SCALE GENOMIC DNA]</scope>
    <source>
        <strain evidence="2 3">CBS 144469</strain>
    </source>
</reference>
<dbReference type="EMBL" id="JACGCI010000079">
    <property type="protein sequence ID" value="KAF6747621.1"/>
    <property type="molecule type" value="Genomic_DNA"/>
</dbReference>
<gene>
    <name evidence="2" type="ORF">DFP72DRAFT_1050024</name>
</gene>
<feature type="signal peptide" evidence="1">
    <location>
        <begin position="1"/>
        <end position="18"/>
    </location>
</feature>
<protein>
    <submittedName>
        <fullName evidence="2">Uncharacterized protein</fullName>
    </submittedName>
</protein>
<feature type="chain" id="PRO_5034416606" evidence="1">
    <location>
        <begin position="19"/>
        <end position="144"/>
    </location>
</feature>
<keyword evidence="1" id="KW-0732">Signal</keyword>
<evidence type="ECO:0000313" key="3">
    <source>
        <dbReference type="Proteomes" id="UP000521943"/>
    </source>
</evidence>
<organism evidence="2 3">
    <name type="scientific">Ephemerocybe angulata</name>
    <dbReference type="NCBI Taxonomy" id="980116"/>
    <lineage>
        <taxon>Eukaryota</taxon>
        <taxon>Fungi</taxon>
        <taxon>Dikarya</taxon>
        <taxon>Basidiomycota</taxon>
        <taxon>Agaricomycotina</taxon>
        <taxon>Agaricomycetes</taxon>
        <taxon>Agaricomycetidae</taxon>
        <taxon>Agaricales</taxon>
        <taxon>Agaricineae</taxon>
        <taxon>Psathyrellaceae</taxon>
        <taxon>Ephemerocybe</taxon>
    </lineage>
</organism>
<evidence type="ECO:0000256" key="1">
    <source>
        <dbReference type="SAM" id="SignalP"/>
    </source>
</evidence>
<accession>A0A8H6M0B9</accession>
<dbReference type="Proteomes" id="UP000521943">
    <property type="component" value="Unassembled WGS sequence"/>
</dbReference>
<proteinExistence type="predicted"/>
<sequence length="144" mass="15111">MNFKLLAAFSTFFLGALAAPQDGTPLTIEILSQTAPQTCGYVVLNISGGRKPYTLTIHESSPPFAQVGETYTGSFDFEPVVWAPLKVATGTSAFFQVDDAAGDVVKTETTVFIEGLFPRICTRSRAAQEGNAGATQTGAAGNSP</sequence>
<dbReference type="OrthoDB" id="3362246at2759"/>
<comment type="caution">
    <text evidence="2">The sequence shown here is derived from an EMBL/GenBank/DDBJ whole genome shotgun (WGS) entry which is preliminary data.</text>
</comment>
<evidence type="ECO:0000313" key="2">
    <source>
        <dbReference type="EMBL" id="KAF6747621.1"/>
    </source>
</evidence>
<keyword evidence="3" id="KW-1185">Reference proteome</keyword>
<name>A0A8H6M0B9_9AGAR</name>
<dbReference type="AlphaFoldDB" id="A0A8H6M0B9"/>